<dbReference type="AlphaFoldDB" id="A0A4P6YI60"/>
<gene>
    <name evidence="2" type="ORF">E1750_13610</name>
</gene>
<keyword evidence="2" id="KW-0067">ATP-binding</keyword>
<reference evidence="3" key="1">
    <citation type="submission" date="2019-03" db="EMBL/GenBank/DDBJ databases">
        <title>Flavobacterium sp.</title>
        <authorList>
            <person name="Kim H."/>
        </authorList>
    </citation>
    <scope>NUCLEOTIDE SEQUENCE [LARGE SCALE GENOMIC DNA]</scope>
    <source>
        <strain evidence="3">GS13</strain>
    </source>
</reference>
<dbReference type="OrthoDB" id="9778168at2"/>
<dbReference type="InterPro" id="IPR025420">
    <property type="entry name" value="DUF4143"/>
</dbReference>
<dbReference type="InterPro" id="IPR041682">
    <property type="entry name" value="AAA_14"/>
</dbReference>
<dbReference type="InterPro" id="IPR027417">
    <property type="entry name" value="P-loop_NTPase"/>
</dbReference>
<dbReference type="Proteomes" id="UP000291124">
    <property type="component" value="Chromosome"/>
</dbReference>
<dbReference type="EMBL" id="CP037933">
    <property type="protein sequence ID" value="QBN20654.1"/>
    <property type="molecule type" value="Genomic_DNA"/>
</dbReference>
<evidence type="ECO:0000313" key="2">
    <source>
        <dbReference type="EMBL" id="QBN20654.1"/>
    </source>
</evidence>
<keyword evidence="3" id="KW-1185">Reference proteome</keyword>
<keyword evidence="2" id="KW-0547">Nucleotide-binding</keyword>
<organism evidence="2 3">
    <name type="scientific">Flavobacterium nackdongense</name>
    <dbReference type="NCBI Taxonomy" id="2547394"/>
    <lineage>
        <taxon>Bacteria</taxon>
        <taxon>Pseudomonadati</taxon>
        <taxon>Bacteroidota</taxon>
        <taxon>Flavobacteriia</taxon>
        <taxon>Flavobacteriales</taxon>
        <taxon>Flavobacteriaceae</taxon>
        <taxon>Flavobacterium</taxon>
    </lineage>
</organism>
<evidence type="ECO:0000259" key="1">
    <source>
        <dbReference type="SMART" id="SM00382"/>
    </source>
</evidence>
<name>A0A4P6YI60_9FLAO</name>
<dbReference type="SMART" id="SM00382">
    <property type="entry name" value="AAA"/>
    <property type="match status" value="1"/>
</dbReference>
<dbReference type="GO" id="GO:0005524">
    <property type="term" value="F:ATP binding"/>
    <property type="evidence" value="ECO:0007669"/>
    <property type="project" value="UniProtKB-KW"/>
</dbReference>
<feature type="domain" description="AAA+ ATPase" evidence="1">
    <location>
        <begin position="16"/>
        <end position="131"/>
    </location>
</feature>
<dbReference type="PANTHER" id="PTHR43566">
    <property type="entry name" value="CONSERVED PROTEIN"/>
    <property type="match status" value="1"/>
</dbReference>
<dbReference type="PANTHER" id="PTHR43566:SF1">
    <property type="entry name" value="AAA+ ATPASE DOMAIN-CONTAINING PROTEIN"/>
    <property type="match status" value="1"/>
</dbReference>
<evidence type="ECO:0000313" key="3">
    <source>
        <dbReference type="Proteomes" id="UP000291124"/>
    </source>
</evidence>
<dbReference type="KEGG" id="fnk:E1750_13610"/>
<dbReference type="SUPFAM" id="SSF52540">
    <property type="entry name" value="P-loop containing nucleoside triphosphate hydrolases"/>
    <property type="match status" value="1"/>
</dbReference>
<protein>
    <submittedName>
        <fullName evidence="2">ATP-binding protein</fullName>
    </submittedName>
</protein>
<dbReference type="Gene3D" id="3.40.50.300">
    <property type="entry name" value="P-loop containing nucleotide triphosphate hydrolases"/>
    <property type="match status" value="1"/>
</dbReference>
<dbReference type="Pfam" id="PF13635">
    <property type="entry name" value="DUF4143"/>
    <property type="match status" value="1"/>
</dbReference>
<sequence>MIERILEKIVKNKVYTGKAIVLLGARQVGKTTLLKMLFGTADEVLWMNGDEMDVQALFATISATRLKAIFGNKKIIIIDEAQRIQDIGLRMKLITDQIPDVQLVVTGSSSFELANKLNEPLTGRKWEYKMFPLSFAEMVAHHGLLEENRLLAHRMVYGYYPDVVSNVGIEKEILKQLSTSYLYKDVLLLEQIKKPEGLIKLLQGLAYQVGSQVSYNELSQLTGLDAKTVEKYIAVLEQTFIIFRLGSFSRNLRSELKKSRKIYFYDNGIRNALIANFNQVELRTDVGALWENFMVSERMKHNQYAQNWSNSWYWRTKEQKEIDYIEEQAGVLTAFEFKWNPDAKHKIPKLFLETYPESEFKVIHRDNLEDFLI</sequence>
<dbReference type="InterPro" id="IPR003593">
    <property type="entry name" value="AAA+_ATPase"/>
</dbReference>
<accession>A0A4P6YI60</accession>
<proteinExistence type="predicted"/>
<dbReference type="Pfam" id="PF13173">
    <property type="entry name" value="AAA_14"/>
    <property type="match status" value="1"/>
</dbReference>
<dbReference type="RefSeq" id="WP_133278151.1">
    <property type="nucleotide sequence ID" value="NZ_CP037933.1"/>
</dbReference>